<evidence type="ECO:0000256" key="3">
    <source>
        <dbReference type="ARBA" id="ARBA00022692"/>
    </source>
</evidence>
<dbReference type="SUPFAM" id="SSF49854">
    <property type="entry name" value="Spermadhesin, CUB domain"/>
    <property type="match status" value="1"/>
</dbReference>
<dbReference type="SMART" id="SM00231">
    <property type="entry name" value="FA58C"/>
    <property type="match status" value="1"/>
</dbReference>
<keyword evidence="4 9" id="KW-1133">Transmembrane helix</keyword>
<dbReference type="InterPro" id="IPR035914">
    <property type="entry name" value="Sperma_CUB_dom_sf"/>
</dbReference>
<dbReference type="PROSITE" id="PS01285">
    <property type="entry name" value="FA58C_1"/>
    <property type="match status" value="1"/>
</dbReference>
<dbReference type="EMBL" id="OX395128">
    <property type="protein sequence ID" value="CAI5770007.1"/>
    <property type="molecule type" value="Genomic_DNA"/>
</dbReference>
<feature type="domain" description="LCCL" evidence="12">
    <location>
        <begin position="290"/>
        <end position="377"/>
    </location>
</feature>
<dbReference type="Gene3D" id="2.60.120.290">
    <property type="entry name" value="Spermadhesin, CUB domain"/>
    <property type="match status" value="1"/>
</dbReference>
<dbReference type="InterPro" id="IPR008979">
    <property type="entry name" value="Galactose-bd-like_sf"/>
</dbReference>
<comment type="caution">
    <text evidence="7">Lacks conserved residue(s) required for the propagation of feature annotation.</text>
</comment>
<accession>A0AA35K386</accession>
<feature type="domain" description="CUB" evidence="10">
    <location>
        <begin position="179"/>
        <end position="288"/>
    </location>
</feature>
<keyword evidence="3 9" id="KW-0812">Transmembrane</keyword>
<evidence type="ECO:0008006" key="15">
    <source>
        <dbReference type="Google" id="ProtNLM"/>
    </source>
</evidence>
<dbReference type="SUPFAM" id="SSF69848">
    <property type="entry name" value="LCCL domain"/>
    <property type="match status" value="1"/>
</dbReference>
<evidence type="ECO:0000256" key="2">
    <source>
        <dbReference type="ARBA" id="ARBA00022553"/>
    </source>
</evidence>
<evidence type="ECO:0000259" key="11">
    <source>
        <dbReference type="PROSITE" id="PS50022"/>
    </source>
</evidence>
<organism evidence="13 14">
    <name type="scientific">Podarcis lilfordi</name>
    <name type="common">Lilford's wall lizard</name>
    <dbReference type="NCBI Taxonomy" id="74358"/>
    <lineage>
        <taxon>Eukaryota</taxon>
        <taxon>Metazoa</taxon>
        <taxon>Chordata</taxon>
        <taxon>Craniata</taxon>
        <taxon>Vertebrata</taxon>
        <taxon>Euteleostomi</taxon>
        <taxon>Lepidosauria</taxon>
        <taxon>Squamata</taxon>
        <taxon>Bifurcata</taxon>
        <taxon>Unidentata</taxon>
        <taxon>Episquamata</taxon>
        <taxon>Laterata</taxon>
        <taxon>Lacertibaenia</taxon>
        <taxon>Lacertidae</taxon>
        <taxon>Podarcis</taxon>
    </lineage>
</organism>
<keyword evidence="2" id="KW-0597">Phosphoprotein</keyword>
<proteinExistence type="predicted"/>
<dbReference type="Gene3D" id="2.170.130.20">
    <property type="entry name" value="LCCL-like domain"/>
    <property type="match status" value="1"/>
</dbReference>
<sequence>MREEEGFGVNPRWLPGRLEPNTSRRAISGKGAAGAGGRASLGARGEARARWEPPLYRAVQWQEPRSPSSLPFSRGRRPGAGQTGSRFSGAATVVEGASRGGGGRQASGRGPPRAFQSGGKRAKSGGWAGRQAGSRESRGAMGRCRRRLLLPGAPALALFLLLLPAWLLGSCAEKLGDGCGPMIIYQDSGTLASKNYPGTYPNYTTCERRIQVPQGKRLILKIGDLDIESQQCESNYLSIHSSTTVHGPYCGNVPVPEEIILDSNEATIHFESRSHVSGRGFLLSFASSDHPDLITCLERANHHVENEFSRYCPAGCRDIAGDISGNIVEGYRDTSLLCKSAIHAGVIADELGGQISVIKLKGTSQYQGILANGILSQDGSLSDKRIIFNSNGCNQSLNLEGRNASDGQITASSFWDETNDIGEVVPWSPVRAWLKVQGPSWAANQSNSRQWLEIDLGERRRITGIRTTGSTMLNFNYYVKTFIVNYKNNNSKWRTYKGILSNQEKVFKANSNHGDIVRNNFIPPIVARYVRIIPQSWNKRIALKVELIGCRINQVNSSLTHPLWQRPSQSTGVSVRKEDRTITEPIPSEEGSLGLNLTTIIVPVVVGLLLFLISGIGIYAVVRKRGKKGGAYGSYDTGKPGFWKQIKQPFVRHQSTEFTISYNNEKDTPQKLDLVTREMADYQQPLMIGTGTVTRKGSTFRPMDTENEKKGSAETGNHYHCPQRANRHDYALPLTNHEPEYATPIIERHVGRENTFPSESCYNIPTASAAHKCSLSTGTFTALCQTETGSEDYQTPQSQKEYDKPKMKALPTLDYNTGYQKPQTSLLTDEGYSTPRYCLKPVNQTAMTALL</sequence>
<dbReference type="InterPro" id="IPR000859">
    <property type="entry name" value="CUB_dom"/>
</dbReference>
<evidence type="ECO:0000259" key="12">
    <source>
        <dbReference type="PROSITE" id="PS50820"/>
    </source>
</evidence>
<dbReference type="Proteomes" id="UP001178461">
    <property type="component" value="Chromosome 3"/>
</dbReference>
<dbReference type="SMART" id="SM00603">
    <property type="entry name" value="LCCL"/>
    <property type="match status" value="1"/>
</dbReference>
<evidence type="ECO:0000313" key="14">
    <source>
        <dbReference type="Proteomes" id="UP001178461"/>
    </source>
</evidence>
<evidence type="ECO:0000256" key="6">
    <source>
        <dbReference type="ARBA" id="ARBA00023157"/>
    </source>
</evidence>
<keyword evidence="14" id="KW-1185">Reference proteome</keyword>
<feature type="disulfide bond" evidence="7">
    <location>
        <begin position="179"/>
        <end position="206"/>
    </location>
</feature>
<feature type="transmembrane region" description="Helical" evidence="9">
    <location>
        <begin position="600"/>
        <end position="622"/>
    </location>
</feature>
<dbReference type="GO" id="GO:0038023">
    <property type="term" value="F:signaling receptor activity"/>
    <property type="evidence" value="ECO:0007669"/>
    <property type="project" value="TreeGrafter"/>
</dbReference>
<evidence type="ECO:0000256" key="1">
    <source>
        <dbReference type="ARBA" id="ARBA00004479"/>
    </source>
</evidence>
<feature type="compositionally biased region" description="Basic and acidic residues" evidence="8">
    <location>
        <begin position="703"/>
        <end position="712"/>
    </location>
</feature>
<dbReference type="FunFam" id="2.60.120.260:FF:000002">
    <property type="entry name" value="Coagulation factor VIII"/>
    <property type="match status" value="1"/>
</dbReference>
<dbReference type="InterPro" id="IPR000421">
    <property type="entry name" value="FA58C"/>
</dbReference>
<dbReference type="PANTHER" id="PTHR46806">
    <property type="entry name" value="F5/8 TYPE C DOMAIN-CONTAINING PROTEIN"/>
    <property type="match status" value="1"/>
</dbReference>
<dbReference type="AlphaFoldDB" id="A0AA35K386"/>
<dbReference type="InterPro" id="IPR050633">
    <property type="entry name" value="Neuropilin_MCO_CoagFactor"/>
</dbReference>
<keyword evidence="5 9" id="KW-0472">Membrane</keyword>
<dbReference type="Gene3D" id="2.60.120.260">
    <property type="entry name" value="Galactose-binding domain-like"/>
    <property type="match status" value="1"/>
</dbReference>
<dbReference type="PROSITE" id="PS01180">
    <property type="entry name" value="CUB"/>
    <property type="match status" value="1"/>
</dbReference>
<dbReference type="SUPFAM" id="SSF49785">
    <property type="entry name" value="Galactose-binding domain-like"/>
    <property type="match status" value="1"/>
</dbReference>
<dbReference type="CDD" id="cd00041">
    <property type="entry name" value="CUB"/>
    <property type="match status" value="1"/>
</dbReference>
<dbReference type="Pfam" id="PF00431">
    <property type="entry name" value="CUB"/>
    <property type="match status" value="1"/>
</dbReference>
<gene>
    <name evidence="13" type="ORF">PODLI_1B023203</name>
</gene>
<feature type="region of interest" description="Disordered" evidence="8">
    <location>
        <begin position="1"/>
        <end position="139"/>
    </location>
</feature>
<dbReference type="PANTHER" id="PTHR46806:SF1">
    <property type="entry name" value="DISCOIDIN, CUB AND LCCL DOMAIN-CONTAINING PROTEIN 1"/>
    <property type="match status" value="1"/>
</dbReference>
<evidence type="ECO:0000256" key="8">
    <source>
        <dbReference type="SAM" id="MobiDB-lite"/>
    </source>
</evidence>
<dbReference type="GO" id="GO:0005886">
    <property type="term" value="C:plasma membrane"/>
    <property type="evidence" value="ECO:0007669"/>
    <property type="project" value="TreeGrafter"/>
</dbReference>
<protein>
    <recommendedName>
        <fullName evidence="15">Discoidin, CUB and LCCL domain containing 1</fullName>
    </recommendedName>
</protein>
<evidence type="ECO:0000256" key="9">
    <source>
        <dbReference type="SAM" id="Phobius"/>
    </source>
</evidence>
<dbReference type="PROSITE" id="PS50022">
    <property type="entry name" value="FA58C_3"/>
    <property type="match status" value="1"/>
</dbReference>
<evidence type="ECO:0000256" key="4">
    <source>
        <dbReference type="ARBA" id="ARBA00022989"/>
    </source>
</evidence>
<feature type="transmembrane region" description="Helical" evidence="9">
    <location>
        <begin position="148"/>
        <end position="169"/>
    </location>
</feature>
<name>A0AA35K386_9SAUR</name>
<comment type="subcellular location">
    <subcellularLocation>
        <location evidence="1">Membrane</location>
        <topology evidence="1">Single-pass type I membrane protein</topology>
    </subcellularLocation>
</comment>
<evidence type="ECO:0000313" key="13">
    <source>
        <dbReference type="EMBL" id="CAI5770007.1"/>
    </source>
</evidence>
<dbReference type="InterPro" id="IPR036609">
    <property type="entry name" value="LCCL_sf"/>
</dbReference>
<reference evidence="13" key="1">
    <citation type="submission" date="2022-12" db="EMBL/GenBank/DDBJ databases">
        <authorList>
            <person name="Alioto T."/>
            <person name="Alioto T."/>
            <person name="Gomez Garrido J."/>
        </authorList>
    </citation>
    <scope>NUCLEOTIDE SEQUENCE</scope>
</reference>
<dbReference type="Pfam" id="PF00754">
    <property type="entry name" value="F5_F8_type_C"/>
    <property type="match status" value="1"/>
</dbReference>
<dbReference type="Pfam" id="PF03815">
    <property type="entry name" value="LCCL"/>
    <property type="match status" value="1"/>
</dbReference>
<evidence type="ECO:0000256" key="7">
    <source>
        <dbReference type="PROSITE-ProRule" id="PRU00059"/>
    </source>
</evidence>
<evidence type="ECO:0000256" key="5">
    <source>
        <dbReference type="ARBA" id="ARBA00023136"/>
    </source>
</evidence>
<dbReference type="InterPro" id="IPR004043">
    <property type="entry name" value="LCCL"/>
</dbReference>
<dbReference type="CDD" id="cd00057">
    <property type="entry name" value="FA58C"/>
    <property type="match status" value="1"/>
</dbReference>
<dbReference type="SMART" id="SM00042">
    <property type="entry name" value="CUB"/>
    <property type="match status" value="1"/>
</dbReference>
<keyword evidence="6 7" id="KW-1015">Disulfide bond</keyword>
<feature type="region of interest" description="Disordered" evidence="8">
    <location>
        <begin position="693"/>
        <end position="722"/>
    </location>
</feature>
<dbReference type="PROSITE" id="PS50820">
    <property type="entry name" value="LCCL"/>
    <property type="match status" value="1"/>
</dbReference>
<feature type="domain" description="F5/8 type C" evidence="11">
    <location>
        <begin position="393"/>
        <end position="550"/>
    </location>
</feature>
<evidence type="ECO:0000259" key="10">
    <source>
        <dbReference type="PROSITE" id="PS01180"/>
    </source>
</evidence>